<gene>
    <name evidence="1" type="ORF">E3T50_05295</name>
</gene>
<proteinExistence type="predicted"/>
<dbReference type="RefSeq" id="WP_134550901.1">
    <property type="nucleotide sequence ID" value="NZ_SOHL01000008.1"/>
</dbReference>
<evidence type="ECO:0000313" key="1">
    <source>
        <dbReference type="EMBL" id="TFD72730.1"/>
    </source>
</evidence>
<name>A0A4R9AZY5_9MICO</name>
<sequence>MPALPIPALGFTIQERAAKQSTAARTATAAVITSMLELGTPKVKVADRLGLALRDIKKSPIA</sequence>
<accession>A0A4R9AZY5</accession>
<evidence type="ECO:0000313" key="2">
    <source>
        <dbReference type="Proteomes" id="UP000297983"/>
    </source>
</evidence>
<dbReference type="Proteomes" id="UP000297983">
    <property type="component" value="Unassembled WGS sequence"/>
</dbReference>
<protein>
    <submittedName>
        <fullName evidence="1">Uncharacterized protein</fullName>
    </submittedName>
</protein>
<organism evidence="1 2">
    <name type="scientific">Cryobacterium gelidum</name>
    <dbReference type="NCBI Taxonomy" id="1259164"/>
    <lineage>
        <taxon>Bacteria</taxon>
        <taxon>Bacillati</taxon>
        <taxon>Actinomycetota</taxon>
        <taxon>Actinomycetes</taxon>
        <taxon>Micrococcales</taxon>
        <taxon>Microbacteriaceae</taxon>
        <taxon>Cryobacterium</taxon>
    </lineage>
</organism>
<dbReference type="AlphaFoldDB" id="A0A4R9AZY5"/>
<comment type="caution">
    <text evidence="1">The sequence shown here is derived from an EMBL/GenBank/DDBJ whole genome shotgun (WGS) entry which is preliminary data.</text>
</comment>
<reference evidence="1 2" key="1">
    <citation type="submission" date="2019-03" db="EMBL/GenBank/DDBJ databases">
        <title>Genomics of glacier-inhabiting Cryobacterium strains.</title>
        <authorList>
            <person name="Liu Q."/>
            <person name="Xin Y.-H."/>
        </authorList>
    </citation>
    <scope>NUCLEOTIDE SEQUENCE [LARGE SCALE GENOMIC DNA]</scope>
    <source>
        <strain evidence="1 2">Hz16</strain>
    </source>
</reference>
<keyword evidence="2" id="KW-1185">Reference proteome</keyword>
<dbReference type="EMBL" id="SOHL01000008">
    <property type="protein sequence ID" value="TFD72730.1"/>
    <property type="molecule type" value="Genomic_DNA"/>
</dbReference>